<dbReference type="SUPFAM" id="SSF102114">
    <property type="entry name" value="Radical SAM enzymes"/>
    <property type="match status" value="1"/>
</dbReference>
<dbReference type="Proteomes" id="UP000282321">
    <property type="component" value="Unassembled WGS sequence"/>
</dbReference>
<dbReference type="InterPro" id="IPR006638">
    <property type="entry name" value="Elp3/MiaA/NifB-like_rSAM"/>
</dbReference>
<dbReference type="GO" id="GO:0005737">
    <property type="term" value="C:cytoplasm"/>
    <property type="evidence" value="ECO:0007669"/>
    <property type="project" value="TreeGrafter"/>
</dbReference>
<reference evidence="6 7" key="1">
    <citation type="submission" date="2018-06" db="EMBL/GenBank/DDBJ databases">
        <title>Extensive metabolic versatility and redundancy in microbially diverse, dynamic hydrothermal sediments.</title>
        <authorList>
            <person name="Dombrowski N."/>
            <person name="Teske A."/>
            <person name="Baker B.J."/>
        </authorList>
    </citation>
    <scope>NUCLEOTIDE SEQUENCE [LARGE SCALE GENOMIC DNA]</scope>
    <source>
        <strain evidence="6">B35_G9</strain>
    </source>
</reference>
<dbReference type="EMBL" id="QNBC01000163">
    <property type="protein sequence ID" value="RKX64416.1"/>
    <property type="molecule type" value="Genomic_DNA"/>
</dbReference>
<dbReference type="Gene3D" id="3.20.20.70">
    <property type="entry name" value="Aldolase class I"/>
    <property type="match status" value="1"/>
</dbReference>
<dbReference type="AlphaFoldDB" id="A0A660S4E4"/>
<gene>
    <name evidence="6" type="ORF">DRP44_08335</name>
</gene>
<dbReference type="PROSITE" id="PS51918">
    <property type="entry name" value="RADICAL_SAM"/>
    <property type="match status" value="1"/>
</dbReference>
<dbReference type="GO" id="GO:0046872">
    <property type="term" value="F:metal ion binding"/>
    <property type="evidence" value="ECO:0007669"/>
    <property type="project" value="UniProtKB-KW"/>
</dbReference>
<sequence>MLSILTRSIRKILIGEKQDFTFYSMKGNEIELGELNKTDLYIHIPFCKSMCPYCPYNRIRYERSKVKPYLDAILKEIALYGEKLGKINIGSIYIGGGTPTNLIDELAIILESINEAFNVKGNISIETSVYDINETNVRKLKEMGVSQISIGVQSFDDRFLKLLGRNYKAEDIIPAIKTVKTGGFKSINIDLMFALPGQKIEDLWNDLKKAIELNIDQITAYPLFTFPYSTVGKYRGIKQLKMPNFMIRRKMYYTIYDYLESRGYNRVSVWGFKKGASPEYSSVTREKYLGFGAGAATYTNNLFYFNTFSVEQYCKTLSEEESPISVSMKVGEKLSNYYWLYWRLYEGEFSTADFKRKFSRDKKLQTILKIMQIWGLIEKKNEIFSLTRRGAFWIHLAQNHFMLDYINKVWTVSMNEPWPKRIEI</sequence>
<dbReference type="SMART" id="SM00729">
    <property type="entry name" value="Elp3"/>
    <property type="match status" value="1"/>
</dbReference>
<evidence type="ECO:0000256" key="3">
    <source>
        <dbReference type="ARBA" id="ARBA00023004"/>
    </source>
</evidence>
<dbReference type="PANTHER" id="PTHR13932:SF5">
    <property type="entry name" value="RADICAL S-ADENOSYL METHIONINE DOMAIN-CONTAINING PROTEIN 1, MITOCHONDRIAL"/>
    <property type="match status" value="1"/>
</dbReference>
<evidence type="ECO:0000313" key="7">
    <source>
        <dbReference type="Proteomes" id="UP000282321"/>
    </source>
</evidence>
<keyword evidence="3" id="KW-0408">Iron</keyword>
<dbReference type="SFLD" id="SFLDG01065">
    <property type="entry name" value="anaerobic_coproporphyrinogen-I"/>
    <property type="match status" value="1"/>
</dbReference>
<accession>A0A660S4E4</accession>
<feature type="domain" description="Radical SAM core" evidence="5">
    <location>
        <begin position="32"/>
        <end position="262"/>
    </location>
</feature>
<dbReference type="InterPro" id="IPR007197">
    <property type="entry name" value="rSAM"/>
</dbReference>
<dbReference type="CDD" id="cd01335">
    <property type="entry name" value="Radical_SAM"/>
    <property type="match status" value="1"/>
</dbReference>
<keyword evidence="4" id="KW-0411">Iron-sulfur</keyword>
<protein>
    <recommendedName>
        <fullName evidence="5">Radical SAM core domain-containing protein</fullName>
    </recommendedName>
</protein>
<dbReference type="InterPro" id="IPR058240">
    <property type="entry name" value="rSAM_sf"/>
</dbReference>
<dbReference type="Pfam" id="PF04055">
    <property type="entry name" value="Radical_SAM"/>
    <property type="match status" value="1"/>
</dbReference>
<evidence type="ECO:0000256" key="4">
    <source>
        <dbReference type="ARBA" id="ARBA00023014"/>
    </source>
</evidence>
<dbReference type="GO" id="GO:0051539">
    <property type="term" value="F:4 iron, 4 sulfur cluster binding"/>
    <property type="evidence" value="ECO:0007669"/>
    <property type="project" value="TreeGrafter"/>
</dbReference>
<keyword evidence="2" id="KW-0479">Metal-binding</keyword>
<proteinExistence type="predicted"/>
<evidence type="ECO:0000256" key="2">
    <source>
        <dbReference type="ARBA" id="ARBA00022723"/>
    </source>
</evidence>
<dbReference type="SFLD" id="SFLDG01082">
    <property type="entry name" value="B12-binding_domain_containing"/>
    <property type="match status" value="1"/>
</dbReference>
<evidence type="ECO:0000259" key="5">
    <source>
        <dbReference type="PROSITE" id="PS51918"/>
    </source>
</evidence>
<organism evidence="6 7">
    <name type="scientific">candidate division TA06 bacterium</name>
    <dbReference type="NCBI Taxonomy" id="2250710"/>
    <lineage>
        <taxon>Bacteria</taxon>
        <taxon>Bacteria division TA06</taxon>
    </lineage>
</organism>
<keyword evidence="1" id="KW-0949">S-adenosyl-L-methionine</keyword>
<dbReference type="GO" id="GO:0006779">
    <property type="term" value="P:porphyrin-containing compound biosynthetic process"/>
    <property type="evidence" value="ECO:0007669"/>
    <property type="project" value="TreeGrafter"/>
</dbReference>
<comment type="caution">
    <text evidence="6">The sequence shown here is derived from an EMBL/GenBank/DDBJ whole genome shotgun (WGS) entry which is preliminary data.</text>
</comment>
<evidence type="ECO:0000313" key="6">
    <source>
        <dbReference type="EMBL" id="RKX64416.1"/>
    </source>
</evidence>
<dbReference type="InterPro" id="IPR034505">
    <property type="entry name" value="Coproporphyrinogen-III_oxidase"/>
</dbReference>
<dbReference type="InterPro" id="IPR013785">
    <property type="entry name" value="Aldolase_TIM"/>
</dbReference>
<dbReference type="SFLD" id="SFLDS00029">
    <property type="entry name" value="Radical_SAM"/>
    <property type="match status" value="1"/>
</dbReference>
<dbReference type="GO" id="GO:0003824">
    <property type="term" value="F:catalytic activity"/>
    <property type="evidence" value="ECO:0007669"/>
    <property type="project" value="InterPro"/>
</dbReference>
<evidence type="ECO:0000256" key="1">
    <source>
        <dbReference type="ARBA" id="ARBA00022691"/>
    </source>
</evidence>
<name>A0A660S4E4_UNCT6</name>
<dbReference type="PANTHER" id="PTHR13932">
    <property type="entry name" value="COPROPORPHYRINIGEN III OXIDASE"/>
    <property type="match status" value="1"/>
</dbReference>